<dbReference type="InterPro" id="IPR016152">
    <property type="entry name" value="PTrfase/Anion_transptr"/>
</dbReference>
<dbReference type="Gene3D" id="3.40.930.10">
    <property type="entry name" value="Mannitol-specific EII, Chain A"/>
    <property type="match status" value="1"/>
</dbReference>
<sequence length="156" mass="17499">MTKKSSLSCYISKDLLFLNTNFSSTNELFQAVSKRGLKYGLVNDKFLPSIVQREAKFPTGLELGNVNVAIPHTDVDTIEHPFIALNTNSQGISFCRMDDSTVHIQARVIFILGMKEPHAQLELLQSLMNAIQNPNTLNNLVNAQNFDDVLKVLQDY</sequence>
<dbReference type="InterPro" id="IPR002178">
    <property type="entry name" value="PTS_EIIA_type-2_dom"/>
</dbReference>
<dbReference type="PANTHER" id="PTHR47738">
    <property type="entry name" value="PTS SYSTEM FRUCTOSE-LIKE EIIA COMPONENT-RELATED"/>
    <property type="match status" value="1"/>
</dbReference>
<dbReference type="OrthoDB" id="370976at2"/>
<dbReference type="InterPro" id="IPR051541">
    <property type="entry name" value="PTS_SugarTrans_NitroReg"/>
</dbReference>
<keyword evidence="3" id="KW-1185">Reference proteome</keyword>
<evidence type="ECO:0000313" key="2">
    <source>
        <dbReference type="EMBL" id="KJY60454.1"/>
    </source>
</evidence>
<dbReference type="Proteomes" id="UP000033558">
    <property type="component" value="Unassembled WGS sequence"/>
</dbReference>
<dbReference type="STRING" id="1218492.JG30_15780"/>
<evidence type="ECO:0000259" key="1">
    <source>
        <dbReference type="PROSITE" id="PS51094"/>
    </source>
</evidence>
<dbReference type="SUPFAM" id="SSF55804">
    <property type="entry name" value="Phoshotransferase/anion transport protein"/>
    <property type="match status" value="1"/>
</dbReference>
<proteinExistence type="predicted"/>
<protein>
    <submittedName>
        <fullName evidence="2">PTS Gat IIA</fullName>
    </submittedName>
</protein>
<evidence type="ECO:0000313" key="3">
    <source>
        <dbReference type="Proteomes" id="UP000033558"/>
    </source>
</evidence>
<name>A0A0F4LQ98_9LACO</name>
<reference evidence="2 3" key="1">
    <citation type="submission" date="2015-01" db="EMBL/GenBank/DDBJ databases">
        <title>Comparative genomics of the lactic acid bacteria isolated from the honey bee gut.</title>
        <authorList>
            <person name="Ellegaard K.M."/>
            <person name="Tamarit D."/>
            <person name="Javelind E."/>
            <person name="Olofsson T."/>
            <person name="Andersson S.G."/>
            <person name="Vasquez A."/>
        </authorList>
    </citation>
    <scope>NUCLEOTIDE SEQUENCE [LARGE SCALE GENOMIC DNA]</scope>
    <source>
        <strain evidence="2 3">Bin4</strain>
    </source>
</reference>
<organism evidence="2 3">
    <name type="scientific">Bombilactobacillus mellifer</name>
    <dbReference type="NCBI Taxonomy" id="1218492"/>
    <lineage>
        <taxon>Bacteria</taxon>
        <taxon>Bacillati</taxon>
        <taxon>Bacillota</taxon>
        <taxon>Bacilli</taxon>
        <taxon>Lactobacillales</taxon>
        <taxon>Lactobacillaceae</taxon>
        <taxon>Bombilactobacillus</taxon>
    </lineage>
</organism>
<dbReference type="PANTHER" id="PTHR47738:SF3">
    <property type="entry name" value="PHOSPHOTRANSFERASE SYSTEM MANNITOL_FRUCTOSE-SPECIFIC IIA DOMAIN CONTAINING PROTEIN"/>
    <property type="match status" value="1"/>
</dbReference>
<accession>A0A0F4LQ98</accession>
<dbReference type="CDD" id="cd00211">
    <property type="entry name" value="PTS_IIA_fru"/>
    <property type="match status" value="1"/>
</dbReference>
<dbReference type="EMBL" id="JXJQ01000011">
    <property type="protein sequence ID" value="KJY60454.1"/>
    <property type="molecule type" value="Genomic_DNA"/>
</dbReference>
<comment type="caution">
    <text evidence="2">The sequence shown here is derived from an EMBL/GenBank/DDBJ whole genome shotgun (WGS) entry which is preliminary data.</text>
</comment>
<dbReference type="AlphaFoldDB" id="A0A0F4LQ98"/>
<gene>
    <name evidence="2" type="ORF">JG30_15780</name>
</gene>
<dbReference type="PATRIC" id="fig|1218492.5.peg.1634"/>
<dbReference type="RefSeq" id="WP_046317803.1">
    <property type="nucleotide sequence ID" value="NZ_JBHSZT010000003.1"/>
</dbReference>
<dbReference type="HOGENOM" id="CLU_072531_6_0_9"/>
<dbReference type="PROSITE" id="PS51094">
    <property type="entry name" value="PTS_EIIA_TYPE_2"/>
    <property type="match status" value="1"/>
</dbReference>
<feature type="domain" description="PTS EIIA type-2" evidence="1">
    <location>
        <begin position="9"/>
        <end position="156"/>
    </location>
</feature>
<dbReference type="Pfam" id="PF00359">
    <property type="entry name" value="PTS_EIIA_2"/>
    <property type="match status" value="1"/>
</dbReference>